<organism evidence="9 10">
    <name type="scientific">Brevundimonas diminuta</name>
    <name type="common">Pseudomonas diminuta</name>
    <dbReference type="NCBI Taxonomy" id="293"/>
    <lineage>
        <taxon>Bacteria</taxon>
        <taxon>Pseudomonadati</taxon>
        <taxon>Pseudomonadota</taxon>
        <taxon>Alphaproteobacteria</taxon>
        <taxon>Caulobacterales</taxon>
        <taxon>Caulobacteraceae</taxon>
        <taxon>Brevundimonas</taxon>
    </lineage>
</organism>
<evidence type="ECO:0000313" key="9">
    <source>
        <dbReference type="EMBL" id="ASD26390.1"/>
    </source>
</evidence>
<dbReference type="SMART" id="SM00283">
    <property type="entry name" value="MA"/>
    <property type="match status" value="1"/>
</dbReference>
<dbReference type="GO" id="GO:0005886">
    <property type="term" value="C:plasma membrane"/>
    <property type="evidence" value="ECO:0007669"/>
    <property type="project" value="TreeGrafter"/>
</dbReference>
<dbReference type="GO" id="GO:0006935">
    <property type="term" value="P:chemotaxis"/>
    <property type="evidence" value="ECO:0007669"/>
    <property type="project" value="UniProtKB-KW"/>
</dbReference>
<feature type="coiled-coil region" evidence="5">
    <location>
        <begin position="357"/>
        <end position="423"/>
    </location>
</feature>
<keyword evidence="6" id="KW-1133">Transmembrane helix</keyword>
<feature type="transmembrane region" description="Helical" evidence="6">
    <location>
        <begin position="224"/>
        <end position="245"/>
    </location>
</feature>
<dbReference type="InterPro" id="IPR003660">
    <property type="entry name" value="HAMP_dom"/>
</dbReference>
<dbReference type="AlphaFoldDB" id="A0A1Z3LW27"/>
<protein>
    <submittedName>
        <fullName evidence="9">Chemotaxis protein</fullName>
    </submittedName>
</protein>
<evidence type="ECO:0000256" key="2">
    <source>
        <dbReference type="ARBA" id="ARBA00022500"/>
    </source>
</evidence>
<comment type="subcellular location">
    <subcellularLocation>
        <location evidence="1">Membrane</location>
    </subcellularLocation>
</comment>
<evidence type="ECO:0000259" key="7">
    <source>
        <dbReference type="PROSITE" id="PS50111"/>
    </source>
</evidence>
<dbReference type="SMART" id="SM00304">
    <property type="entry name" value="HAMP"/>
    <property type="match status" value="2"/>
</dbReference>
<feature type="transmembrane region" description="Helical" evidence="6">
    <location>
        <begin position="47"/>
        <end position="67"/>
    </location>
</feature>
<dbReference type="CDD" id="cd11386">
    <property type="entry name" value="MCP_signal"/>
    <property type="match status" value="1"/>
</dbReference>
<dbReference type="Pfam" id="PF05227">
    <property type="entry name" value="CHASE3"/>
    <property type="match status" value="1"/>
</dbReference>
<evidence type="ECO:0000313" key="10">
    <source>
        <dbReference type="Proteomes" id="UP000197024"/>
    </source>
</evidence>
<feature type="domain" description="HAMP" evidence="8">
    <location>
        <begin position="332"/>
        <end position="379"/>
    </location>
</feature>
<dbReference type="Pfam" id="PF00672">
    <property type="entry name" value="HAMP"/>
    <property type="match status" value="1"/>
</dbReference>
<dbReference type="InterPro" id="IPR051310">
    <property type="entry name" value="MCP_chemotaxis"/>
</dbReference>
<evidence type="ECO:0000256" key="4">
    <source>
        <dbReference type="PROSITE-ProRule" id="PRU00284"/>
    </source>
</evidence>
<feature type="domain" description="HAMP" evidence="8">
    <location>
        <begin position="246"/>
        <end position="299"/>
    </location>
</feature>
<dbReference type="STRING" id="293.GCA_000988015_02020"/>
<evidence type="ECO:0000256" key="5">
    <source>
        <dbReference type="SAM" id="Coils"/>
    </source>
</evidence>
<dbReference type="PROSITE" id="PS50885">
    <property type="entry name" value="HAMP"/>
    <property type="match status" value="2"/>
</dbReference>
<dbReference type="InterPro" id="IPR004089">
    <property type="entry name" value="MCPsignal_dom"/>
</dbReference>
<keyword evidence="6" id="KW-0812">Transmembrane</keyword>
<gene>
    <name evidence="9" type="ORF">CD943_05480</name>
</gene>
<keyword evidence="5" id="KW-0175">Coiled coil</keyword>
<dbReference type="InterPro" id="IPR007891">
    <property type="entry name" value="CHASE3"/>
</dbReference>
<evidence type="ECO:0000256" key="6">
    <source>
        <dbReference type="SAM" id="Phobius"/>
    </source>
</evidence>
<keyword evidence="2" id="KW-0145">Chemotaxis</keyword>
<dbReference type="PANTHER" id="PTHR43531:SF11">
    <property type="entry name" value="METHYL-ACCEPTING CHEMOTAXIS PROTEIN 3"/>
    <property type="match status" value="1"/>
</dbReference>
<comment type="similarity">
    <text evidence="3">Belongs to the methyl-accepting chemotaxis (MCP) protein family.</text>
</comment>
<proteinExistence type="inferred from homology"/>
<dbReference type="CDD" id="cd06225">
    <property type="entry name" value="HAMP"/>
    <property type="match status" value="1"/>
</dbReference>
<feature type="domain" description="Methyl-accepting transducer" evidence="7">
    <location>
        <begin position="384"/>
        <end position="613"/>
    </location>
</feature>
<dbReference type="SUPFAM" id="SSF158472">
    <property type="entry name" value="HAMP domain-like"/>
    <property type="match status" value="1"/>
</dbReference>
<name>A0A1Z3LW27_BREDI</name>
<dbReference type="GO" id="GO:0007165">
    <property type="term" value="P:signal transduction"/>
    <property type="evidence" value="ECO:0007669"/>
    <property type="project" value="UniProtKB-KW"/>
</dbReference>
<dbReference type="PANTHER" id="PTHR43531">
    <property type="entry name" value="PROTEIN ICFG"/>
    <property type="match status" value="1"/>
</dbReference>
<dbReference type="SUPFAM" id="SSF58104">
    <property type="entry name" value="Methyl-accepting chemotaxis protein (MCP) signaling domain"/>
    <property type="match status" value="1"/>
</dbReference>
<feature type="coiled-coil region" evidence="5">
    <location>
        <begin position="295"/>
        <end position="330"/>
    </location>
</feature>
<evidence type="ECO:0000256" key="1">
    <source>
        <dbReference type="ARBA" id="ARBA00004370"/>
    </source>
</evidence>
<accession>A0A1Z3LW27</accession>
<keyword evidence="4" id="KW-0807">Transducer</keyword>
<dbReference type="PROSITE" id="PS50111">
    <property type="entry name" value="CHEMOTAXIS_TRANSDUC_2"/>
    <property type="match status" value="1"/>
</dbReference>
<sequence length="694" mass="72330">MTGVWSALSLTLSEPSLLYLSYPPGGLGVFEQETLVQLDNVRISRKLAGAFALILAVIVTLGGVVLFEVGQLEKAKATVTLAETVIGQTNVLKRSVDQQESNARAYLLTLSPDYLERVKSHQARYKQGSAEMRQMVSHISGALGRMDALDKAVAAYEASVINPEIALAGRPETHSDALALAASALPNQFMDPVDVAFKEISDAQETRKAAALKAQDAAFRTTKIALGVGVLVALILSVASGLVLAQSIAKPIAAMTAAMRRLAGGDKSIQVPAMGRKDEVGQMAAAVLAFKDAAIANERLEAEAVAQRQAAAEERARVEAEKAKAAEEDRIAITALGQGLNAMASGDLTHRIEVTFAPNAEQLRADFNDAIAQLEKAVASVAANVAAIRSGSSEISQASDDLSRRTEQQAASLEETAAALDQITTTVNRTADGARQAADVVQKTRGEAEASGLVVGEAVAAMTAIEQSSNQIGAIIGVIDEIAFQTNLLALNAGVEAARAGDAGRGFAVVASEVRALAQRSAGAAKEIKTLITASSRQVEQGVDLVGRAGEALSRIVDEVAEINSLVSEISASAQEQATGLQQVNTAVNQMDQVTQQNAAMVEESTAASHSLAQEADVLAASVAHFRVKQATQAVAQRRAPVSAPKVQPAPVAVEPAPARTPQPVAETVAALKTMGRGGAALKPEAIEDGWEEF</sequence>
<reference evidence="9 10" key="1">
    <citation type="submission" date="2017-06" db="EMBL/GenBank/DDBJ databases">
        <title>Biodegradation of gentamicin by bacterial consortia AMQD4 in synthetic medium and raw gentamicin sewage.</title>
        <authorList>
            <person name="Chang H."/>
            <person name="Feng Y."/>
            <person name="Li Z."/>
            <person name="Xue J."/>
            <person name="Cheng D."/>
        </authorList>
    </citation>
    <scope>NUCLEOTIDE SEQUENCE [LARGE SCALE GENOMIC DNA]</scope>
    <source>
        <strain evidence="9 10">BZC3</strain>
    </source>
</reference>
<dbReference type="GO" id="GO:0004888">
    <property type="term" value="F:transmembrane signaling receptor activity"/>
    <property type="evidence" value="ECO:0007669"/>
    <property type="project" value="TreeGrafter"/>
</dbReference>
<dbReference type="Proteomes" id="UP000197024">
    <property type="component" value="Chromosome"/>
</dbReference>
<reference evidence="9 10" key="2">
    <citation type="submission" date="2017-06" db="EMBL/GenBank/DDBJ databases">
        <authorList>
            <person name="Kim H.J."/>
            <person name="Triplett B.A."/>
        </authorList>
    </citation>
    <scope>NUCLEOTIDE SEQUENCE [LARGE SCALE GENOMIC DNA]</scope>
    <source>
        <strain evidence="9 10">BZC3</strain>
    </source>
</reference>
<dbReference type="FunFam" id="1.10.287.950:FF:000001">
    <property type="entry name" value="Methyl-accepting chemotaxis sensory transducer"/>
    <property type="match status" value="1"/>
</dbReference>
<evidence type="ECO:0000259" key="8">
    <source>
        <dbReference type="PROSITE" id="PS50885"/>
    </source>
</evidence>
<dbReference type="Gene3D" id="1.10.287.950">
    <property type="entry name" value="Methyl-accepting chemotaxis protein"/>
    <property type="match status" value="1"/>
</dbReference>
<dbReference type="EMBL" id="CP021995">
    <property type="protein sequence ID" value="ASD26390.1"/>
    <property type="molecule type" value="Genomic_DNA"/>
</dbReference>
<dbReference type="Gene3D" id="6.10.340.10">
    <property type="match status" value="1"/>
</dbReference>
<dbReference type="Pfam" id="PF00015">
    <property type="entry name" value="MCPsignal"/>
    <property type="match status" value="1"/>
</dbReference>
<keyword evidence="6" id="KW-0472">Membrane</keyword>
<evidence type="ECO:0000256" key="3">
    <source>
        <dbReference type="ARBA" id="ARBA00029447"/>
    </source>
</evidence>